<dbReference type="EC" id="2.7.11.24" evidence="10"/>
<dbReference type="GO" id="GO:0005524">
    <property type="term" value="F:ATP binding"/>
    <property type="evidence" value="ECO:0007669"/>
    <property type="project" value="UniProtKB-UniRule"/>
</dbReference>
<dbReference type="SUPFAM" id="SSF56112">
    <property type="entry name" value="Protein kinase-like (PK-like)"/>
    <property type="match status" value="1"/>
</dbReference>
<accession>G0R041</accession>
<dbReference type="OMA" id="SFFDFDY"/>
<reference evidence="12 13" key="1">
    <citation type="submission" date="2011-07" db="EMBL/GenBank/DDBJ databases">
        <authorList>
            <person name="Coyne R."/>
            <person name="Brami D."/>
            <person name="Johnson J."/>
            <person name="Hostetler J."/>
            <person name="Hannick L."/>
            <person name="Clark T."/>
            <person name="Cassidy-Hanley D."/>
            <person name="Inman J."/>
        </authorList>
    </citation>
    <scope>NUCLEOTIDE SEQUENCE [LARGE SCALE GENOMIC DNA]</scope>
    <source>
        <strain evidence="12 13">G5</strain>
    </source>
</reference>
<organism evidence="12 13">
    <name type="scientific">Ichthyophthirius multifiliis</name>
    <name type="common">White spot disease agent</name>
    <name type="synonym">Ich</name>
    <dbReference type="NCBI Taxonomy" id="5932"/>
    <lineage>
        <taxon>Eukaryota</taxon>
        <taxon>Sar</taxon>
        <taxon>Alveolata</taxon>
        <taxon>Ciliophora</taxon>
        <taxon>Intramacronucleata</taxon>
        <taxon>Oligohymenophorea</taxon>
        <taxon>Hymenostomatida</taxon>
        <taxon>Ophryoglenina</taxon>
        <taxon>Ichthyophthirius</taxon>
    </lineage>
</organism>
<dbReference type="Pfam" id="PF00069">
    <property type="entry name" value="Pkinase"/>
    <property type="match status" value="1"/>
</dbReference>
<dbReference type="InterPro" id="IPR011009">
    <property type="entry name" value="Kinase-like_dom_sf"/>
</dbReference>
<name>G0R041_ICHMU</name>
<dbReference type="EMBL" id="GL984178">
    <property type="protein sequence ID" value="EGR29167.1"/>
    <property type="molecule type" value="Genomic_DNA"/>
</dbReference>
<dbReference type="Proteomes" id="UP000008983">
    <property type="component" value="Unassembled WGS sequence"/>
</dbReference>
<dbReference type="PROSITE" id="PS00107">
    <property type="entry name" value="PROTEIN_KINASE_ATP"/>
    <property type="match status" value="1"/>
</dbReference>
<dbReference type="FunFam" id="1.10.510.10:FF:000098">
    <property type="entry name" value="Mitogen-activated protein kinase 1"/>
    <property type="match status" value="1"/>
</dbReference>
<dbReference type="PROSITE" id="PS00108">
    <property type="entry name" value="PROTEIN_KINASE_ST"/>
    <property type="match status" value="1"/>
</dbReference>
<evidence type="ECO:0000256" key="9">
    <source>
        <dbReference type="RuleBase" id="RU000304"/>
    </source>
</evidence>
<keyword evidence="1 9" id="KW-0723">Serine/threonine-protein kinase</keyword>
<keyword evidence="6 8" id="KW-0067">ATP-binding</keyword>
<dbReference type="FunFam" id="3.30.200.20:FF:000046">
    <property type="entry name" value="Mitogen-activated protein kinase"/>
    <property type="match status" value="1"/>
</dbReference>
<sequence>MNLNKNIIDKRFQKTQEITRKKKNFECGGTTFQIDDTYEYIKQIGHGAYGVVCSGFDTKAQKKIAIKKITNAFEDLVDAKRILREIKLLKFFNHENVISLHDIIVPDQKTGYEDIYIITELMETDLHRVIYSRQDLTDEHIQYFLYQILRGMLYIHSANVMHRDLKPSNILVNKNCDLKVCDLGLARGFENEDDTKTEYVVTRWYRAPEVILKASEYTKAIDVWSIGCIFAELLGRTPLFPGKDYLEQIQRIIAILGTPTNEEISYITNEGAIKYIKSLPKRSKQNWQALYPNSNVQGLELLSKMLTFNPNDRYTIEECLSHQYFDGLHNSEDEPISDQIFDWSWDNFELTKDKLQIMVYDEAISYQQQKKQLY</sequence>
<dbReference type="Gene3D" id="1.10.510.10">
    <property type="entry name" value="Transferase(Phosphotransferase) domain 1"/>
    <property type="match status" value="1"/>
</dbReference>
<evidence type="ECO:0000259" key="11">
    <source>
        <dbReference type="PROSITE" id="PS50011"/>
    </source>
</evidence>
<evidence type="ECO:0000313" key="12">
    <source>
        <dbReference type="EMBL" id="EGR29167.1"/>
    </source>
</evidence>
<dbReference type="RefSeq" id="XP_004030403.1">
    <property type="nucleotide sequence ID" value="XM_004030355.1"/>
</dbReference>
<keyword evidence="13" id="KW-1185">Reference proteome</keyword>
<evidence type="ECO:0000256" key="6">
    <source>
        <dbReference type="ARBA" id="ARBA00022840"/>
    </source>
</evidence>
<evidence type="ECO:0000256" key="1">
    <source>
        <dbReference type="ARBA" id="ARBA00022527"/>
    </source>
</evidence>
<dbReference type="InParanoid" id="G0R041"/>
<proteinExistence type="inferred from homology"/>
<evidence type="ECO:0000256" key="10">
    <source>
        <dbReference type="RuleBase" id="RU361165"/>
    </source>
</evidence>
<dbReference type="PRINTS" id="PR01771">
    <property type="entry name" value="ERK3ERK4MAPK"/>
</dbReference>
<dbReference type="SMART" id="SM00220">
    <property type="entry name" value="S_TKc"/>
    <property type="match status" value="1"/>
</dbReference>
<protein>
    <recommendedName>
        <fullName evidence="10">Mitogen-activated protein kinase</fullName>
        <ecNumber evidence="10">2.7.11.24</ecNumber>
    </recommendedName>
</protein>
<feature type="domain" description="Protein kinase" evidence="11">
    <location>
        <begin position="38"/>
        <end position="325"/>
    </location>
</feature>
<dbReference type="GO" id="GO:0004707">
    <property type="term" value="F:MAP kinase activity"/>
    <property type="evidence" value="ECO:0007669"/>
    <property type="project" value="UniProtKB-EC"/>
</dbReference>
<dbReference type="InterPro" id="IPR008271">
    <property type="entry name" value="Ser/Thr_kinase_AS"/>
</dbReference>
<evidence type="ECO:0000256" key="5">
    <source>
        <dbReference type="ARBA" id="ARBA00022777"/>
    </source>
</evidence>
<keyword evidence="2" id="KW-0597">Phosphoprotein</keyword>
<comment type="activity regulation">
    <text evidence="10">Activated by threonine and tyrosine phosphorylation.</text>
</comment>
<dbReference type="OrthoDB" id="192887at2759"/>
<dbReference type="PROSITE" id="PS01351">
    <property type="entry name" value="MAPK"/>
    <property type="match status" value="1"/>
</dbReference>
<dbReference type="InterPro" id="IPR003527">
    <property type="entry name" value="MAP_kinase_CS"/>
</dbReference>
<dbReference type="InterPro" id="IPR000719">
    <property type="entry name" value="Prot_kinase_dom"/>
</dbReference>
<dbReference type="PANTHER" id="PTHR24055">
    <property type="entry name" value="MITOGEN-ACTIVATED PROTEIN KINASE"/>
    <property type="match status" value="1"/>
</dbReference>
<evidence type="ECO:0000256" key="2">
    <source>
        <dbReference type="ARBA" id="ARBA00022553"/>
    </source>
</evidence>
<keyword evidence="4 8" id="KW-0547">Nucleotide-binding</keyword>
<dbReference type="STRING" id="857967.G0R041"/>
<gene>
    <name evidence="12" type="ORF">IMG5_161760</name>
</gene>
<dbReference type="CDD" id="cd07834">
    <property type="entry name" value="STKc_MAPK"/>
    <property type="match status" value="1"/>
</dbReference>
<evidence type="ECO:0000256" key="8">
    <source>
        <dbReference type="PROSITE-ProRule" id="PRU10141"/>
    </source>
</evidence>
<dbReference type="GeneID" id="14905262"/>
<evidence type="ECO:0000256" key="3">
    <source>
        <dbReference type="ARBA" id="ARBA00022679"/>
    </source>
</evidence>
<keyword evidence="5 10" id="KW-0418">Kinase</keyword>
<dbReference type="InterPro" id="IPR017441">
    <property type="entry name" value="Protein_kinase_ATP_BS"/>
</dbReference>
<keyword evidence="10" id="KW-0460">Magnesium</keyword>
<evidence type="ECO:0000313" key="13">
    <source>
        <dbReference type="Proteomes" id="UP000008983"/>
    </source>
</evidence>
<comment type="catalytic activity">
    <reaction evidence="10">
        <text>L-threonyl-[protein] + ATP = O-phospho-L-threonyl-[protein] + ADP + H(+)</text>
        <dbReference type="Rhea" id="RHEA:46608"/>
        <dbReference type="Rhea" id="RHEA-COMP:11060"/>
        <dbReference type="Rhea" id="RHEA-COMP:11605"/>
        <dbReference type="ChEBI" id="CHEBI:15378"/>
        <dbReference type="ChEBI" id="CHEBI:30013"/>
        <dbReference type="ChEBI" id="CHEBI:30616"/>
        <dbReference type="ChEBI" id="CHEBI:61977"/>
        <dbReference type="ChEBI" id="CHEBI:456216"/>
        <dbReference type="EC" id="2.7.11.24"/>
    </reaction>
</comment>
<dbReference type="PROSITE" id="PS50011">
    <property type="entry name" value="PROTEIN_KINASE_DOM"/>
    <property type="match status" value="1"/>
</dbReference>
<feature type="binding site" evidence="8">
    <location>
        <position position="68"/>
    </location>
    <ligand>
        <name>ATP</name>
        <dbReference type="ChEBI" id="CHEBI:30616"/>
    </ligand>
</feature>
<dbReference type="Gene3D" id="3.30.200.20">
    <property type="entry name" value="Phosphorylase Kinase, domain 1"/>
    <property type="match status" value="1"/>
</dbReference>
<dbReference type="InterPro" id="IPR008350">
    <property type="entry name" value="MAPK_ERK3/4"/>
</dbReference>
<evidence type="ECO:0000256" key="4">
    <source>
        <dbReference type="ARBA" id="ARBA00022741"/>
    </source>
</evidence>
<comment type="cofactor">
    <cofactor evidence="10">
        <name>Mg(2+)</name>
        <dbReference type="ChEBI" id="CHEBI:18420"/>
    </cofactor>
</comment>
<comment type="similarity">
    <text evidence="10">Belongs to the protein kinase superfamily. Ser/Thr protein kinase family. MAP kinase subfamily.</text>
</comment>
<dbReference type="InterPro" id="IPR050117">
    <property type="entry name" value="MAPK"/>
</dbReference>
<dbReference type="eggNOG" id="KOG0660">
    <property type="taxonomic scope" value="Eukaryota"/>
</dbReference>
<keyword evidence="7" id="KW-0131">Cell cycle</keyword>
<dbReference type="AlphaFoldDB" id="G0R041"/>
<evidence type="ECO:0000256" key="7">
    <source>
        <dbReference type="ARBA" id="ARBA00023306"/>
    </source>
</evidence>
<keyword evidence="3 10" id="KW-0808">Transferase</keyword>